<dbReference type="InterPro" id="IPR000210">
    <property type="entry name" value="BTB/POZ_dom"/>
</dbReference>
<feature type="compositionally biased region" description="Basic and acidic residues" evidence="4">
    <location>
        <begin position="532"/>
        <end position="546"/>
    </location>
</feature>
<dbReference type="Gene3D" id="1.25.40.420">
    <property type="match status" value="1"/>
</dbReference>
<evidence type="ECO:0000256" key="4">
    <source>
        <dbReference type="SAM" id="MobiDB-lite"/>
    </source>
</evidence>
<evidence type="ECO:0000259" key="5">
    <source>
        <dbReference type="PROSITE" id="PS50097"/>
    </source>
</evidence>
<feature type="compositionally biased region" description="Basic and acidic residues" evidence="4">
    <location>
        <begin position="515"/>
        <end position="524"/>
    </location>
</feature>
<feature type="region of interest" description="Disordered" evidence="4">
    <location>
        <begin position="514"/>
        <end position="554"/>
    </location>
</feature>
<dbReference type="CDD" id="cd18280">
    <property type="entry name" value="BTB_POZ_BPM_plant"/>
    <property type="match status" value="1"/>
</dbReference>
<dbReference type="GO" id="GO:0071472">
    <property type="term" value="P:cellular response to salt stress"/>
    <property type="evidence" value="ECO:0007669"/>
    <property type="project" value="UniProtKB-ARBA"/>
</dbReference>
<dbReference type="InterPro" id="IPR034090">
    <property type="entry name" value="BPM_C"/>
</dbReference>
<feature type="domain" description="BTB" evidence="5">
    <location>
        <begin position="346"/>
        <end position="413"/>
    </location>
</feature>
<proteinExistence type="inferred from homology"/>
<comment type="function">
    <text evidence="1">May act as a substrate-specific adapter of an E3 ubiquitin-protein ligase complex (CUL3-RBX1-BTB) which mediates the ubiquitination and subsequent proteasomal degradation of target proteins.</text>
</comment>
<dbReference type="Gene3D" id="2.60.210.10">
    <property type="entry name" value="Apoptosis, Tumor Necrosis Factor Receptor Associated Protein 2, Chain A"/>
    <property type="match status" value="2"/>
</dbReference>
<comment type="pathway">
    <text evidence="2">Protein modification; protein ubiquitination.</text>
</comment>
<dbReference type="PANTHER" id="PTHR26379:SF187">
    <property type="entry name" value="OS07G0655300 PROTEIN"/>
    <property type="match status" value="1"/>
</dbReference>
<dbReference type="PANTHER" id="PTHR26379">
    <property type="entry name" value="BTB/POZ AND MATH DOMAIN-CONTAINING PROTEIN 1"/>
    <property type="match status" value="1"/>
</dbReference>
<gene>
    <name evidence="6" type="ORF">WJX72_003308</name>
</gene>
<name>A0AAW1Q2U4_9CHLO</name>
<dbReference type="CDD" id="cd00121">
    <property type="entry name" value="MATH"/>
    <property type="match status" value="2"/>
</dbReference>
<evidence type="ECO:0000256" key="3">
    <source>
        <dbReference type="ARBA" id="ARBA00010846"/>
    </source>
</evidence>
<evidence type="ECO:0000313" key="7">
    <source>
        <dbReference type="Proteomes" id="UP001489004"/>
    </source>
</evidence>
<comment type="caution">
    <text evidence="6">The sequence shown here is derived from an EMBL/GenBank/DDBJ whole genome shotgun (WGS) entry which is preliminary data.</text>
</comment>
<dbReference type="InterPro" id="IPR008974">
    <property type="entry name" value="TRAF-like"/>
</dbReference>
<dbReference type="SUPFAM" id="SSF54695">
    <property type="entry name" value="POZ domain"/>
    <property type="match status" value="1"/>
</dbReference>
<feature type="region of interest" description="Disordered" evidence="4">
    <location>
        <begin position="1"/>
        <end position="26"/>
    </location>
</feature>
<sequence length="554" mass="59420">MAAVPAAGTPAAAAAGKTDQGKSTSKTVTDTIIGEHEHTIVGYSLNKGIGDGEPIASERFMVGGHEWVLLFYPDGKRSSSTEVPNVPGGIGPNMAAQPAPVLPAGVAPAPAGQAGLAYIPNGGAPAGAAYVPPPAAAAGQRPQMVPAVVGAPPNPPVMGYPQQGAAPQPPQQQQMVPQQVQQIQQVQQQHGPRRETNEYAALFVALIGESDSPLGVVNTSDGRVVRAFHRFTLVDQTGQGRDLTKGRRRDQGAVKISCARQDPNARNCHGYRKFVKRSVLENNQTGFLVNDTIIIKYTIELVVSSGGALSRVGGGAASAPKLPIIQVPPPNLGKDMAALLEDGHGSDVKFKVEGEEMAAHRIVLTSRSPVFQALLNAPMREHSEGIVDIQDVRAPVFRALLHFTYTDSLPEELEGTSLDVPMAQHLLVAADRFQLHRLRRICERRLCETVEVDTVATTLALAEQNHGEELKRVCLDFVSRNLQAVMVSEGYLHMVSSCPQLQAELLRTIAVSNTDRTHGRDRERARHHGNVHPRDGPPDASGDEHARRVKARRE</sequence>
<dbReference type="EMBL" id="JALJOR010000006">
    <property type="protein sequence ID" value="KAK9815417.1"/>
    <property type="molecule type" value="Genomic_DNA"/>
</dbReference>
<dbReference type="Pfam" id="PF24570">
    <property type="entry name" value="BACK_BPM_SPOP"/>
    <property type="match status" value="1"/>
</dbReference>
<dbReference type="Gene3D" id="3.30.710.10">
    <property type="entry name" value="Potassium Channel Kv1.1, Chain A"/>
    <property type="match status" value="1"/>
</dbReference>
<keyword evidence="7" id="KW-1185">Reference proteome</keyword>
<dbReference type="SMART" id="SM00225">
    <property type="entry name" value="BTB"/>
    <property type="match status" value="1"/>
</dbReference>
<accession>A0AAW1Q2U4</accession>
<evidence type="ECO:0000256" key="1">
    <source>
        <dbReference type="ARBA" id="ARBA00002668"/>
    </source>
</evidence>
<dbReference type="CDD" id="cd14736">
    <property type="entry name" value="BACK_AtBPM-like"/>
    <property type="match status" value="1"/>
</dbReference>
<evidence type="ECO:0000256" key="2">
    <source>
        <dbReference type="ARBA" id="ARBA00004906"/>
    </source>
</evidence>
<dbReference type="GO" id="GO:0016567">
    <property type="term" value="P:protein ubiquitination"/>
    <property type="evidence" value="ECO:0007669"/>
    <property type="project" value="InterPro"/>
</dbReference>
<dbReference type="InterPro" id="IPR056423">
    <property type="entry name" value="BACK_BPM_SPOP"/>
</dbReference>
<dbReference type="Pfam" id="PF22486">
    <property type="entry name" value="MATH_2"/>
    <property type="match status" value="1"/>
</dbReference>
<reference evidence="6 7" key="1">
    <citation type="journal article" date="2024" name="Nat. Commun.">
        <title>Phylogenomics reveals the evolutionary origins of lichenization in chlorophyte algae.</title>
        <authorList>
            <person name="Puginier C."/>
            <person name="Libourel C."/>
            <person name="Otte J."/>
            <person name="Skaloud P."/>
            <person name="Haon M."/>
            <person name="Grisel S."/>
            <person name="Petersen M."/>
            <person name="Berrin J.G."/>
            <person name="Delaux P.M."/>
            <person name="Dal Grande F."/>
            <person name="Keller J."/>
        </authorList>
    </citation>
    <scope>NUCLEOTIDE SEQUENCE [LARGE SCALE GENOMIC DNA]</scope>
    <source>
        <strain evidence="6 7">SAG 2043</strain>
    </source>
</reference>
<dbReference type="InterPro" id="IPR011333">
    <property type="entry name" value="SKP1/BTB/POZ_sf"/>
</dbReference>
<dbReference type="Pfam" id="PF00651">
    <property type="entry name" value="BTB"/>
    <property type="match status" value="1"/>
</dbReference>
<protein>
    <recommendedName>
        <fullName evidence="5">BTB domain-containing protein</fullName>
    </recommendedName>
</protein>
<dbReference type="Proteomes" id="UP001489004">
    <property type="component" value="Unassembled WGS sequence"/>
</dbReference>
<feature type="compositionally biased region" description="Low complexity" evidence="4">
    <location>
        <begin position="1"/>
        <end position="16"/>
    </location>
</feature>
<dbReference type="SUPFAM" id="SSF49599">
    <property type="entry name" value="TRAF domain-like"/>
    <property type="match status" value="2"/>
</dbReference>
<dbReference type="InterPro" id="IPR045005">
    <property type="entry name" value="BPM1-6"/>
</dbReference>
<comment type="similarity">
    <text evidence="3">Belongs to the Tdpoz family.</text>
</comment>
<dbReference type="PROSITE" id="PS50097">
    <property type="entry name" value="BTB"/>
    <property type="match status" value="1"/>
</dbReference>
<dbReference type="InterPro" id="IPR002083">
    <property type="entry name" value="MATH/TRAF_dom"/>
</dbReference>
<organism evidence="6 7">
    <name type="scientific">[Myrmecia] bisecta</name>
    <dbReference type="NCBI Taxonomy" id="41462"/>
    <lineage>
        <taxon>Eukaryota</taxon>
        <taxon>Viridiplantae</taxon>
        <taxon>Chlorophyta</taxon>
        <taxon>core chlorophytes</taxon>
        <taxon>Trebouxiophyceae</taxon>
        <taxon>Trebouxiales</taxon>
        <taxon>Trebouxiaceae</taxon>
        <taxon>Myrmecia</taxon>
    </lineage>
</organism>
<dbReference type="AlphaFoldDB" id="A0AAW1Q2U4"/>
<evidence type="ECO:0000313" key="6">
    <source>
        <dbReference type="EMBL" id="KAK9815417.1"/>
    </source>
</evidence>